<comment type="caution">
    <text evidence="1">The sequence shown here is derived from an EMBL/GenBank/DDBJ whole genome shotgun (WGS) entry which is preliminary data.</text>
</comment>
<protein>
    <submittedName>
        <fullName evidence="1">Uncharacterized protein</fullName>
    </submittedName>
</protein>
<proteinExistence type="predicted"/>
<organism evidence="1 2">
    <name type="scientific">Candidatus Defluviibacterium haderslevense</name>
    <dbReference type="NCBI Taxonomy" id="2981993"/>
    <lineage>
        <taxon>Bacteria</taxon>
        <taxon>Pseudomonadati</taxon>
        <taxon>Bacteroidota</taxon>
        <taxon>Saprospiria</taxon>
        <taxon>Saprospirales</taxon>
        <taxon>Saprospiraceae</taxon>
        <taxon>Candidatus Defluviibacterium</taxon>
    </lineage>
</organism>
<evidence type="ECO:0000313" key="1">
    <source>
        <dbReference type="EMBL" id="MBK9719425.1"/>
    </source>
</evidence>
<evidence type="ECO:0000313" key="2">
    <source>
        <dbReference type="Proteomes" id="UP000808349"/>
    </source>
</evidence>
<name>A0A9D7XFY5_9BACT</name>
<reference evidence="1 2" key="1">
    <citation type="submission" date="2020-10" db="EMBL/GenBank/DDBJ databases">
        <title>Connecting structure to function with the recovery of over 1000 high-quality activated sludge metagenome-assembled genomes encoding full-length rRNA genes using long-read sequencing.</title>
        <authorList>
            <person name="Singleton C.M."/>
            <person name="Petriglieri F."/>
            <person name="Kristensen J.M."/>
            <person name="Kirkegaard R.H."/>
            <person name="Michaelsen T.Y."/>
            <person name="Andersen M.H."/>
            <person name="Karst S.M."/>
            <person name="Dueholm M.S."/>
            <person name="Nielsen P.H."/>
            <person name="Albertsen M."/>
        </authorList>
    </citation>
    <scope>NUCLEOTIDE SEQUENCE [LARGE SCALE GENOMIC DNA]</scope>
    <source>
        <strain evidence="1">Ribe_18-Q3-R11-54_BAT3C.373</strain>
    </source>
</reference>
<dbReference type="AlphaFoldDB" id="A0A9D7XFY5"/>
<sequence length="156" mass="17525">MYKIVLLFIGIPFIWACKSNSGSQAPVDLTGNLSIDTTLLKYVNNDQLNSDINNVDDELQKIGSVPIESEKKADSVYISKINEAAIKSIHKKKSCANILEQFETIVNDVIKNKDVGIFKKSGWNKNDPLFQSCLQGDEVFKKTYYELNSKMQSALK</sequence>
<dbReference type="EMBL" id="JADKFW010000021">
    <property type="protein sequence ID" value="MBK9719425.1"/>
    <property type="molecule type" value="Genomic_DNA"/>
</dbReference>
<gene>
    <name evidence="1" type="ORF">IPO85_18300</name>
</gene>
<accession>A0A9D7XFY5</accession>
<dbReference type="Proteomes" id="UP000808349">
    <property type="component" value="Unassembled WGS sequence"/>
</dbReference>